<dbReference type="PROSITE" id="PS00906">
    <property type="entry name" value="UROD_1"/>
    <property type="match status" value="1"/>
</dbReference>
<evidence type="ECO:0000256" key="2">
    <source>
        <dbReference type="ARBA" id="ARBA00009935"/>
    </source>
</evidence>
<dbReference type="CDD" id="cd00717">
    <property type="entry name" value="URO-D"/>
    <property type="match status" value="1"/>
</dbReference>
<proteinExistence type="inferred from homology"/>
<evidence type="ECO:0000313" key="13">
    <source>
        <dbReference type="EMBL" id="KAJ8306441.1"/>
    </source>
</evidence>
<dbReference type="InterPro" id="IPR006361">
    <property type="entry name" value="Uroporphyrinogen_deCO2ase_HemE"/>
</dbReference>
<dbReference type="PANTHER" id="PTHR21091:SF169">
    <property type="entry name" value="UROPORPHYRINOGEN DECARBOXYLASE"/>
    <property type="match status" value="1"/>
</dbReference>
<evidence type="ECO:0000256" key="6">
    <source>
        <dbReference type="ARBA" id="ARBA00023239"/>
    </source>
</evidence>
<evidence type="ECO:0000259" key="12">
    <source>
        <dbReference type="PROSITE" id="PS00907"/>
    </source>
</evidence>
<dbReference type="EC" id="4.1.1.37" evidence="3 9"/>
<dbReference type="InterPro" id="IPR038071">
    <property type="entry name" value="UROD/MetE-like_sf"/>
</dbReference>
<comment type="catalytic activity">
    <reaction evidence="8">
        <text>uroporphyrinogen III + 4 H(+) = coproporphyrinogen III + 4 CO2</text>
        <dbReference type="Rhea" id="RHEA:19865"/>
        <dbReference type="ChEBI" id="CHEBI:15378"/>
        <dbReference type="ChEBI" id="CHEBI:16526"/>
        <dbReference type="ChEBI" id="CHEBI:57308"/>
        <dbReference type="ChEBI" id="CHEBI:57309"/>
        <dbReference type="EC" id="4.1.1.37"/>
    </reaction>
    <physiologicalReaction direction="left-to-right" evidence="8">
        <dbReference type="Rhea" id="RHEA:19866"/>
    </physiologicalReaction>
</comment>
<dbReference type="Pfam" id="PF01208">
    <property type="entry name" value="URO-D"/>
    <property type="match status" value="1"/>
</dbReference>
<keyword evidence="6 9" id="KW-0456">Lyase</keyword>
<evidence type="ECO:0000256" key="1">
    <source>
        <dbReference type="ARBA" id="ARBA00004804"/>
    </source>
</evidence>
<evidence type="ECO:0000313" key="14">
    <source>
        <dbReference type="Proteomes" id="UP001217089"/>
    </source>
</evidence>
<dbReference type="EMBL" id="JARBDR010000813">
    <property type="protein sequence ID" value="KAJ8306441.1"/>
    <property type="molecule type" value="Genomic_DNA"/>
</dbReference>
<comment type="caution">
    <text evidence="13">The sequence shown here is derived from an EMBL/GenBank/DDBJ whole genome shotgun (WGS) entry which is preliminary data.</text>
</comment>
<gene>
    <name evidence="13" type="ORF">KUTeg_016986</name>
</gene>
<organism evidence="13 14">
    <name type="scientific">Tegillarca granosa</name>
    <name type="common">Malaysian cockle</name>
    <name type="synonym">Anadara granosa</name>
    <dbReference type="NCBI Taxonomy" id="220873"/>
    <lineage>
        <taxon>Eukaryota</taxon>
        <taxon>Metazoa</taxon>
        <taxon>Spiralia</taxon>
        <taxon>Lophotrochozoa</taxon>
        <taxon>Mollusca</taxon>
        <taxon>Bivalvia</taxon>
        <taxon>Autobranchia</taxon>
        <taxon>Pteriomorphia</taxon>
        <taxon>Arcoida</taxon>
        <taxon>Arcoidea</taxon>
        <taxon>Arcidae</taxon>
        <taxon>Tegillarca</taxon>
    </lineage>
</organism>
<feature type="domain" description="Uroporphyrinogen decarboxylase (URO-D)" evidence="11">
    <location>
        <begin position="39"/>
        <end position="48"/>
    </location>
</feature>
<evidence type="ECO:0000256" key="5">
    <source>
        <dbReference type="ARBA" id="ARBA00022793"/>
    </source>
</evidence>
<evidence type="ECO:0000256" key="9">
    <source>
        <dbReference type="RuleBase" id="RU000554"/>
    </source>
</evidence>
<keyword evidence="7 9" id="KW-0627">Porphyrin biosynthesis</keyword>
<evidence type="ECO:0000256" key="7">
    <source>
        <dbReference type="ARBA" id="ARBA00023244"/>
    </source>
</evidence>
<comment type="pathway">
    <text evidence="1 9">Porphyrin-containing compound metabolism; protoporphyrin-IX biosynthesis; coproporphyrinogen-III from 5-aminolevulinate: step 4/4.</text>
</comment>
<dbReference type="Gene3D" id="3.20.20.210">
    <property type="match status" value="1"/>
</dbReference>
<feature type="domain" description="Uroporphyrinogen decarboxylase (URO-D)" evidence="12">
    <location>
        <begin position="161"/>
        <end position="177"/>
    </location>
</feature>
<sequence length="377" mass="42391">MAGRTHQQQSGPLITQFFPPLKNDLILRAARGEKTERVPVWLMRQAGRYLPEYNEFKKEHSAGFFDMVRTPSMACEITLQPLKRFDLDAAIIFSDILVIPQALGMGVDIQEGKGIIFDFLLETPEDLKKLNTVVDVTTELHYVMDAITLTRQQLNGRCPLFGFSGAPWTLMKYMIDGSSSAPLPKARRWLVQYPEASRQLLKLLTTKIINYLVAQVKAGAQILQVFDSSAGELGPTQFNKFALPFLREVAYSVKERLHEEQIDPVPMVVFAKDAHFALEDLAKSGYEVVSIDWTQKPAHARRLLGSQVTVQGNLDPTLLYASKEELKHAVKEMVTKFGTNRYIANLGHGVSKDVDPENVKVFVDAVHIYSEEINATL</sequence>
<dbReference type="Proteomes" id="UP001217089">
    <property type="component" value="Unassembled WGS sequence"/>
</dbReference>
<accession>A0ABQ9EMH0</accession>
<evidence type="ECO:0000259" key="11">
    <source>
        <dbReference type="PROSITE" id="PS00906"/>
    </source>
</evidence>
<protein>
    <recommendedName>
        <fullName evidence="4 9">Uroporphyrinogen decarboxylase</fullName>
        <ecNumber evidence="3 9">4.1.1.37</ecNumber>
    </recommendedName>
</protein>
<dbReference type="HAMAP" id="MF_00218">
    <property type="entry name" value="URO_D"/>
    <property type="match status" value="1"/>
</dbReference>
<keyword evidence="5 9" id="KW-0210">Decarboxylase</keyword>
<reference evidence="13 14" key="1">
    <citation type="submission" date="2022-12" db="EMBL/GenBank/DDBJ databases">
        <title>Chromosome-level genome of Tegillarca granosa.</title>
        <authorList>
            <person name="Kim J."/>
        </authorList>
    </citation>
    <scope>NUCLEOTIDE SEQUENCE [LARGE SCALE GENOMIC DNA]</scope>
    <source>
        <strain evidence="13">Teg-2019</strain>
        <tissue evidence="13">Adductor muscle</tissue>
    </source>
</reference>
<comment type="similarity">
    <text evidence="2 10">Belongs to the uroporphyrinogen decarboxylase family.</text>
</comment>
<keyword evidence="14" id="KW-1185">Reference proteome</keyword>
<dbReference type="NCBIfam" id="TIGR01464">
    <property type="entry name" value="hemE"/>
    <property type="match status" value="1"/>
</dbReference>
<evidence type="ECO:0000256" key="10">
    <source>
        <dbReference type="RuleBase" id="RU004169"/>
    </source>
</evidence>
<evidence type="ECO:0000256" key="4">
    <source>
        <dbReference type="ARBA" id="ARBA00014308"/>
    </source>
</evidence>
<dbReference type="PROSITE" id="PS00907">
    <property type="entry name" value="UROD_2"/>
    <property type="match status" value="1"/>
</dbReference>
<evidence type="ECO:0000256" key="3">
    <source>
        <dbReference type="ARBA" id="ARBA00012288"/>
    </source>
</evidence>
<dbReference type="PANTHER" id="PTHR21091">
    <property type="entry name" value="METHYLTETRAHYDROFOLATE:HOMOCYSTEINE METHYLTRANSFERASE RELATED"/>
    <property type="match status" value="1"/>
</dbReference>
<dbReference type="SUPFAM" id="SSF51726">
    <property type="entry name" value="UROD/MetE-like"/>
    <property type="match status" value="1"/>
</dbReference>
<dbReference type="InterPro" id="IPR000257">
    <property type="entry name" value="Uroporphyrinogen_deCOase"/>
</dbReference>
<name>A0ABQ9EMH0_TEGGR</name>
<evidence type="ECO:0000256" key="8">
    <source>
        <dbReference type="ARBA" id="ARBA00048411"/>
    </source>
</evidence>